<dbReference type="EMBL" id="CP081082">
    <property type="protein sequence ID" value="UWQ61009.1"/>
    <property type="molecule type" value="Genomic_DNA"/>
</dbReference>
<dbReference type="PRINTS" id="PR01438">
    <property type="entry name" value="UNVRSLSTRESS"/>
</dbReference>
<dbReference type="Pfam" id="PF00582">
    <property type="entry name" value="Usp"/>
    <property type="match status" value="1"/>
</dbReference>
<reference evidence="3" key="1">
    <citation type="submission" date="2021-08" db="EMBL/GenBank/DDBJ databases">
        <authorList>
            <person name="Nwanade C."/>
            <person name="Wang M."/>
            <person name="Masoudi A."/>
            <person name="Yu Z."/>
            <person name="Liu J."/>
        </authorList>
    </citation>
    <scope>NUCLEOTIDE SEQUENCE</scope>
    <source>
        <strain evidence="3">S141</strain>
        <plasmid evidence="3">unnamed4</plasmid>
    </source>
</reference>
<dbReference type="Proteomes" id="UP001058184">
    <property type="component" value="Plasmid unnamed4"/>
</dbReference>
<evidence type="ECO:0000259" key="2">
    <source>
        <dbReference type="Pfam" id="PF00582"/>
    </source>
</evidence>
<keyword evidence="4" id="KW-1185">Reference proteome</keyword>
<dbReference type="InterPro" id="IPR006015">
    <property type="entry name" value="Universal_stress_UspA"/>
</dbReference>
<dbReference type="PANTHER" id="PTHR46268">
    <property type="entry name" value="STRESS RESPONSE PROTEIN NHAX"/>
    <property type="match status" value="1"/>
</dbReference>
<feature type="domain" description="UspA" evidence="2">
    <location>
        <begin position="1"/>
        <end position="174"/>
    </location>
</feature>
<dbReference type="InterPro" id="IPR006016">
    <property type="entry name" value="UspA"/>
</dbReference>
<name>A0ABY5X335_LEICA</name>
<evidence type="ECO:0000313" key="3">
    <source>
        <dbReference type="EMBL" id="UWQ61009.1"/>
    </source>
</evidence>
<dbReference type="InterPro" id="IPR014729">
    <property type="entry name" value="Rossmann-like_a/b/a_fold"/>
</dbReference>
<evidence type="ECO:0000313" key="4">
    <source>
        <dbReference type="Proteomes" id="UP001058184"/>
    </source>
</evidence>
<dbReference type="SUPFAM" id="SSF52402">
    <property type="entry name" value="Adenine nucleotide alpha hydrolases-like"/>
    <property type="match status" value="1"/>
</dbReference>
<accession>A0ABY5X335</accession>
<dbReference type="PANTHER" id="PTHR46268:SF6">
    <property type="entry name" value="UNIVERSAL STRESS PROTEIN UP12"/>
    <property type="match status" value="1"/>
</dbReference>
<sequence length="175" mass="18600">MTERILVATDGSASGNRAVDCAAELSNKLGRGLSIVHVYLHGRPAAEMMQLARSEQLYEQVAAAQDLTPRGQPANFLGLFASATEEREKANAILAIGETILNWAEHRAKDAGAQDVVTHLSAGDYADGILKTAELENAGMIVIGRRGLGQVREILMGSVSQKVLHHAGCTVVVTQ</sequence>
<evidence type="ECO:0000256" key="1">
    <source>
        <dbReference type="ARBA" id="ARBA00008791"/>
    </source>
</evidence>
<organism evidence="3 4">
    <name type="scientific">Leisingera caerulea</name>
    <name type="common">Phaeobacter caeruleus</name>
    <dbReference type="NCBI Taxonomy" id="506591"/>
    <lineage>
        <taxon>Bacteria</taxon>
        <taxon>Pseudomonadati</taxon>
        <taxon>Pseudomonadota</taxon>
        <taxon>Alphaproteobacteria</taxon>
        <taxon>Rhodobacterales</taxon>
        <taxon>Roseobacteraceae</taxon>
        <taxon>Leisingera</taxon>
    </lineage>
</organism>
<keyword evidence="3" id="KW-0614">Plasmid</keyword>
<gene>
    <name evidence="3" type="ORF">K3722_21120</name>
</gene>
<protein>
    <submittedName>
        <fullName evidence="3">Universal stress protein</fullName>
    </submittedName>
</protein>
<proteinExistence type="inferred from homology"/>
<dbReference type="CDD" id="cd00293">
    <property type="entry name" value="USP-like"/>
    <property type="match status" value="1"/>
</dbReference>
<dbReference type="RefSeq" id="WP_260004787.1">
    <property type="nucleotide sequence ID" value="NZ_CP081082.1"/>
</dbReference>
<dbReference type="Gene3D" id="3.40.50.620">
    <property type="entry name" value="HUPs"/>
    <property type="match status" value="1"/>
</dbReference>
<comment type="similarity">
    <text evidence="1">Belongs to the universal stress protein A family.</text>
</comment>
<geneLocation type="plasmid" evidence="3 4">
    <name>unnamed4</name>
</geneLocation>